<evidence type="ECO:0000256" key="1">
    <source>
        <dbReference type="ARBA" id="ARBA00013260"/>
    </source>
</evidence>
<dbReference type="InterPro" id="IPR018171">
    <property type="entry name" value="Pept_tRNA_hydro_CS"/>
</dbReference>
<feature type="site" description="Discriminates between blocked and unblocked aminoacyl-tRNA" evidence="7">
    <location>
        <position position="9"/>
    </location>
</feature>
<keyword evidence="7" id="KW-0963">Cytoplasm</keyword>
<dbReference type="GO" id="GO:0006515">
    <property type="term" value="P:protein quality control for misfolded or incompletely synthesized proteins"/>
    <property type="evidence" value="ECO:0007669"/>
    <property type="project" value="UniProtKB-UniRule"/>
</dbReference>
<evidence type="ECO:0000256" key="5">
    <source>
        <dbReference type="ARBA" id="ARBA00038063"/>
    </source>
</evidence>
<dbReference type="GO" id="GO:0072344">
    <property type="term" value="P:rescue of stalled ribosome"/>
    <property type="evidence" value="ECO:0007669"/>
    <property type="project" value="UniProtKB-UniRule"/>
</dbReference>
<feature type="binding site" evidence="7">
    <location>
        <position position="66"/>
    </location>
    <ligand>
        <name>tRNA</name>
        <dbReference type="ChEBI" id="CHEBI:17843"/>
    </ligand>
</feature>
<comment type="function">
    <text evidence="7">Catalyzes the release of premature peptidyl moieties from peptidyl-tRNA molecules trapped in stalled 50S ribosomal subunits, and thus maintains levels of free tRNAs and 50S ribosomes.</text>
</comment>
<proteinExistence type="inferred from homology"/>
<evidence type="ECO:0000256" key="8">
    <source>
        <dbReference type="RuleBase" id="RU000673"/>
    </source>
</evidence>
<reference evidence="11" key="2">
    <citation type="journal article" date="2018" name="ISME J.">
        <title>A dynamic microbial community with high functional redundancy inhabits the cold, oxic subseafloor aquifer.</title>
        <authorList>
            <person name="Tully B.J."/>
            <person name="Wheat C.G."/>
            <person name="Glazer B.T."/>
            <person name="Huber J.A."/>
        </authorList>
    </citation>
    <scope>NUCLEOTIDE SEQUENCE</scope>
    <source>
        <strain evidence="11">NORP83</strain>
    </source>
</reference>
<feature type="site" description="Stabilizes the basic form of H active site to accept a proton" evidence="7">
    <location>
        <position position="91"/>
    </location>
</feature>
<comment type="subcellular location">
    <subcellularLocation>
        <location evidence="7">Cytoplasm</location>
    </subcellularLocation>
</comment>
<feature type="binding site" evidence="7">
    <location>
        <position position="14"/>
    </location>
    <ligand>
        <name>tRNA</name>
        <dbReference type="ChEBI" id="CHEBI:17843"/>
    </ligand>
</feature>
<dbReference type="PANTHER" id="PTHR17224:SF1">
    <property type="entry name" value="PEPTIDYL-TRNA HYDROLASE"/>
    <property type="match status" value="1"/>
</dbReference>
<evidence type="ECO:0000256" key="2">
    <source>
        <dbReference type="ARBA" id="ARBA00022555"/>
    </source>
</evidence>
<sequence>MRLIVGLGNPGSEYAQNRHNVGFMAVDEIVRRHNFAAYKQKFNALISDGRLGTEKVLIMKPQTFMNLSGQAVGEAMRFYKLEADDVVVLYDEIDLAPAKFRIKFGGGVAGHNGLKSMSQHIGNDYHRVRIGVGRPVQKNQVANYVLGNFGKADLDWLVPLLDSIADAAPKLTLEKLNDFKVAVEQKLAKTAPLEEDKPKPVAAKKKPTEPRTPKTVKLGNPFAALKKLKDKLGD</sequence>
<evidence type="ECO:0000313" key="11">
    <source>
        <dbReference type="EMBL" id="PCI99826.1"/>
    </source>
</evidence>
<comment type="function">
    <text evidence="7">Hydrolyzes ribosome-free peptidyl-tRNAs (with 1 or more amino acids incorporated), which drop off the ribosome during protein synthesis, or as a result of ribosome stalling.</text>
</comment>
<evidence type="ECO:0000256" key="10">
    <source>
        <dbReference type="SAM" id="MobiDB-lite"/>
    </source>
</evidence>
<comment type="similarity">
    <text evidence="5 7 9">Belongs to the PTH family.</text>
</comment>
<dbReference type="EC" id="3.1.1.29" evidence="1 7"/>
<dbReference type="Pfam" id="PF01195">
    <property type="entry name" value="Pept_tRNA_hydro"/>
    <property type="match status" value="1"/>
</dbReference>
<feature type="region of interest" description="Disordered" evidence="10">
    <location>
        <begin position="190"/>
        <end position="220"/>
    </location>
</feature>
<dbReference type="EMBL" id="NVUS01000014">
    <property type="protein sequence ID" value="PCI99826.1"/>
    <property type="molecule type" value="Genomic_DNA"/>
</dbReference>
<dbReference type="SUPFAM" id="SSF53178">
    <property type="entry name" value="Peptidyl-tRNA hydrolase-like"/>
    <property type="match status" value="1"/>
</dbReference>
<dbReference type="GO" id="GO:0000049">
    <property type="term" value="F:tRNA binding"/>
    <property type="evidence" value="ECO:0007669"/>
    <property type="project" value="UniProtKB-UniRule"/>
</dbReference>
<feature type="active site" description="Proton acceptor" evidence="7">
    <location>
        <position position="19"/>
    </location>
</feature>
<evidence type="ECO:0000256" key="9">
    <source>
        <dbReference type="RuleBase" id="RU004320"/>
    </source>
</evidence>
<dbReference type="PROSITE" id="PS01195">
    <property type="entry name" value="PEPT_TRNA_HYDROL_1"/>
    <property type="match status" value="1"/>
</dbReference>
<evidence type="ECO:0000256" key="3">
    <source>
        <dbReference type="ARBA" id="ARBA00022801"/>
    </source>
</evidence>
<keyword evidence="4 7" id="KW-0694">RNA-binding</keyword>
<organism evidence="11">
    <name type="scientific">OCS116 cluster bacterium</name>
    <dbReference type="NCBI Taxonomy" id="2030921"/>
    <lineage>
        <taxon>Bacteria</taxon>
        <taxon>Pseudomonadati</taxon>
        <taxon>Pseudomonadota</taxon>
        <taxon>Alphaproteobacteria</taxon>
        <taxon>OCS116 cluster</taxon>
    </lineage>
</organism>
<protein>
    <recommendedName>
        <fullName evidence="6 7">Peptidyl-tRNA hydrolase</fullName>
        <shortName evidence="7">Pth</shortName>
        <ecNumber evidence="1 7">3.1.1.29</ecNumber>
    </recommendedName>
</protein>
<accession>A0A2A4YYI6</accession>
<evidence type="ECO:0000256" key="4">
    <source>
        <dbReference type="ARBA" id="ARBA00022884"/>
    </source>
</evidence>
<reference key="1">
    <citation type="submission" date="2017-08" db="EMBL/GenBank/DDBJ databases">
        <title>A dynamic microbial community with high functional redundancy inhabits the cold, oxic subseafloor aquifer.</title>
        <authorList>
            <person name="Tully B.J."/>
            <person name="Wheat C.G."/>
            <person name="Glazer B.T."/>
            <person name="Huber J.A."/>
        </authorList>
    </citation>
    <scope>NUCLEOTIDE SEQUENCE [LARGE SCALE GENOMIC DNA]</scope>
</reference>
<keyword evidence="3 7" id="KW-0378">Hydrolase</keyword>
<dbReference type="GO" id="GO:0005737">
    <property type="term" value="C:cytoplasm"/>
    <property type="evidence" value="ECO:0007669"/>
    <property type="project" value="UniProtKB-SubCell"/>
</dbReference>
<feature type="binding site" evidence="7">
    <location>
        <position position="112"/>
    </location>
    <ligand>
        <name>tRNA</name>
        <dbReference type="ChEBI" id="CHEBI:17843"/>
    </ligand>
</feature>
<dbReference type="InterPro" id="IPR001328">
    <property type="entry name" value="Pept_tRNA_hydro"/>
</dbReference>
<feature type="binding site" evidence="7">
    <location>
        <position position="64"/>
    </location>
    <ligand>
        <name>tRNA</name>
        <dbReference type="ChEBI" id="CHEBI:17843"/>
    </ligand>
</feature>
<dbReference type="FunFam" id="3.40.50.1470:FF:000001">
    <property type="entry name" value="Peptidyl-tRNA hydrolase"/>
    <property type="match status" value="1"/>
</dbReference>
<dbReference type="CDD" id="cd00462">
    <property type="entry name" value="PTH"/>
    <property type="match status" value="1"/>
</dbReference>
<evidence type="ECO:0000256" key="7">
    <source>
        <dbReference type="HAMAP-Rule" id="MF_00083"/>
    </source>
</evidence>
<dbReference type="Gene3D" id="3.40.50.1470">
    <property type="entry name" value="Peptidyl-tRNA hydrolase"/>
    <property type="match status" value="1"/>
</dbReference>
<gene>
    <name evidence="7" type="primary">pth</name>
    <name evidence="11" type="ORF">COB13_11310</name>
</gene>
<feature type="compositionally biased region" description="Basic and acidic residues" evidence="10">
    <location>
        <begin position="190"/>
        <end position="199"/>
    </location>
</feature>
<dbReference type="HAMAP" id="MF_00083">
    <property type="entry name" value="Pept_tRNA_hydro_bact"/>
    <property type="match status" value="1"/>
</dbReference>
<name>A0A2A4YYI6_9PROT</name>
<dbReference type="PANTHER" id="PTHR17224">
    <property type="entry name" value="PEPTIDYL-TRNA HYDROLASE"/>
    <property type="match status" value="1"/>
</dbReference>
<dbReference type="NCBIfam" id="TIGR00447">
    <property type="entry name" value="pth"/>
    <property type="match status" value="1"/>
</dbReference>
<comment type="catalytic activity">
    <reaction evidence="7 8">
        <text>an N-acyl-L-alpha-aminoacyl-tRNA + H2O = an N-acyl-L-amino acid + a tRNA + H(+)</text>
        <dbReference type="Rhea" id="RHEA:54448"/>
        <dbReference type="Rhea" id="RHEA-COMP:10123"/>
        <dbReference type="Rhea" id="RHEA-COMP:13883"/>
        <dbReference type="ChEBI" id="CHEBI:15377"/>
        <dbReference type="ChEBI" id="CHEBI:15378"/>
        <dbReference type="ChEBI" id="CHEBI:59874"/>
        <dbReference type="ChEBI" id="CHEBI:78442"/>
        <dbReference type="ChEBI" id="CHEBI:138191"/>
        <dbReference type="EC" id="3.1.1.29"/>
    </reaction>
</comment>
<comment type="caution">
    <text evidence="11">The sequence shown here is derived from an EMBL/GenBank/DDBJ whole genome shotgun (WGS) entry which is preliminary data.</text>
</comment>
<evidence type="ECO:0000256" key="6">
    <source>
        <dbReference type="ARBA" id="ARBA00050038"/>
    </source>
</evidence>
<dbReference type="GO" id="GO:0004045">
    <property type="term" value="F:peptidyl-tRNA hydrolase activity"/>
    <property type="evidence" value="ECO:0007669"/>
    <property type="project" value="UniProtKB-UniRule"/>
</dbReference>
<dbReference type="AlphaFoldDB" id="A0A2A4YYI6"/>
<dbReference type="InterPro" id="IPR036416">
    <property type="entry name" value="Pept_tRNA_hydro_sf"/>
</dbReference>
<dbReference type="PROSITE" id="PS01196">
    <property type="entry name" value="PEPT_TRNA_HYDROL_2"/>
    <property type="match status" value="1"/>
</dbReference>
<comment type="subunit">
    <text evidence="7">Monomer.</text>
</comment>
<keyword evidence="2 7" id="KW-0820">tRNA-binding</keyword>